<sequence>MLPFMPRPKGSSVTFNVMLSDVDMLKQTRQVMDFLEQEANEKAEETDENHHLVGTQRLRIMGHYEKEEEETVLGESSNVQFDELSKTQALRARDDLISDVLNEANREFTR</sequence>
<gene>
    <name evidence="1" type="ORF">I79_006461</name>
</gene>
<evidence type="ECO:0000313" key="1">
    <source>
        <dbReference type="EMBL" id="EGV97319.1"/>
    </source>
</evidence>
<dbReference type="InParanoid" id="G3H7W6"/>
<dbReference type="Proteomes" id="UP000001075">
    <property type="component" value="Unassembled WGS sequence"/>
</dbReference>
<name>G3H7W6_CRIGR</name>
<dbReference type="AlphaFoldDB" id="G3H7W6"/>
<organism evidence="1 2">
    <name type="scientific">Cricetulus griseus</name>
    <name type="common">Chinese hamster</name>
    <name type="synonym">Cricetulus barabensis griseus</name>
    <dbReference type="NCBI Taxonomy" id="10029"/>
    <lineage>
        <taxon>Eukaryota</taxon>
        <taxon>Metazoa</taxon>
        <taxon>Chordata</taxon>
        <taxon>Craniata</taxon>
        <taxon>Vertebrata</taxon>
        <taxon>Euteleostomi</taxon>
        <taxon>Mammalia</taxon>
        <taxon>Eutheria</taxon>
        <taxon>Euarchontoglires</taxon>
        <taxon>Glires</taxon>
        <taxon>Rodentia</taxon>
        <taxon>Myomorpha</taxon>
        <taxon>Muroidea</taxon>
        <taxon>Cricetidae</taxon>
        <taxon>Cricetinae</taxon>
        <taxon>Cricetulus</taxon>
    </lineage>
</organism>
<dbReference type="EMBL" id="JH000203">
    <property type="protein sequence ID" value="EGV97319.1"/>
    <property type="molecule type" value="Genomic_DNA"/>
</dbReference>
<dbReference type="STRING" id="10029.G3H7W6"/>
<proteinExistence type="predicted"/>
<reference evidence="2" key="1">
    <citation type="journal article" date="2011" name="Nat. Biotechnol.">
        <title>The genomic sequence of the Chinese hamster ovary (CHO)-K1 cell line.</title>
        <authorList>
            <person name="Xu X."/>
            <person name="Nagarajan H."/>
            <person name="Lewis N.E."/>
            <person name="Pan S."/>
            <person name="Cai Z."/>
            <person name="Liu X."/>
            <person name="Chen W."/>
            <person name="Xie M."/>
            <person name="Wang W."/>
            <person name="Hammond S."/>
            <person name="Andersen M.R."/>
            <person name="Neff N."/>
            <person name="Passarelli B."/>
            <person name="Koh W."/>
            <person name="Fan H.C."/>
            <person name="Wang J."/>
            <person name="Gui Y."/>
            <person name="Lee K.H."/>
            <person name="Betenbaugh M.J."/>
            <person name="Quake S.R."/>
            <person name="Famili I."/>
            <person name="Palsson B.O."/>
            <person name="Wang J."/>
        </authorList>
    </citation>
    <scope>NUCLEOTIDE SEQUENCE [LARGE SCALE GENOMIC DNA]</scope>
    <source>
        <strain evidence="2">CHO K1 cell line</strain>
    </source>
</reference>
<protein>
    <submittedName>
        <fullName evidence="1">V-type proton ATPase subunit E 1</fullName>
    </submittedName>
</protein>
<evidence type="ECO:0000313" key="2">
    <source>
        <dbReference type="Proteomes" id="UP000001075"/>
    </source>
</evidence>
<accession>G3H7W6</accession>